<dbReference type="InterPro" id="IPR029068">
    <property type="entry name" value="Glyas_Bleomycin-R_OHBP_Dase"/>
</dbReference>
<dbReference type="SUPFAM" id="SSF54593">
    <property type="entry name" value="Glyoxalase/Bleomycin resistance protein/Dihydroxybiphenyl dioxygenase"/>
    <property type="match status" value="1"/>
</dbReference>
<dbReference type="InterPro" id="IPR004360">
    <property type="entry name" value="Glyas_Fos-R_dOase_dom"/>
</dbReference>
<accession>A0A370IE42</accession>
<name>A0A370IE42_9NOCA</name>
<evidence type="ECO:0000313" key="2">
    <source>
        <dbReference type="EMBL" id="RDI68992.1"/>
    </source>
</evidence>
<reference evidence="2 3" key="1">
    <citation type="submission" date="2018-07" db="EMBL/GenBank/DDBJ databases">
        <title>Genomic Encyclopedia of Type Strains, Phase IV (KMG-IV): sequencing the most valuable type-strain genomes for metagenomic binning, comparative biology and taxonomic classification.</title>
        <authorList>
            <person name="Goeker M."/>
        </authorList>
    </citation>
    <scope>NUCLEOTIDE SEQUENCE [LARGE SCALE GENOMIC DNA]</scope>
    <source>
        <strain evidence="2 3">DSM 44290</strain>
    </source>
</reference>
<dbReference type="PANTHER" id="PTHR36503:SF3">
    <property type="entry name" value="BLR0126 PROTEIN"/>
    <property type="match status" value="1"/>
</dbReference>
<feature type="domain" description="VOC" evidence="1">
    <location>
        <begin position="25"/>
        <end position="145"/>
    </location>
</feature>
<protein>
    <submittedName>
        <fullName evidence="2">Catechol 2,3-dioxygenase-like lactoylglutathione lyase family enzyme</fullName>
    </submittedName>
</protein>
<dbReference type="GO" id="GO:0016829">
    <property type="term" value="F:lyase activity"/>
    <property type="evidence" value="ECO:0007669"/>
    <property type="project" value="UniProtKB-KW"/>
</dbReference>
<dbReference type="Gene3D" id="3.10.180.10">
    <property type="entry name" value="2,3-Dihydroxybiphenyl 1,2-Dioxygenase, domain 1"/>
    <property type="match status" value="1"/>
</dbReference>
<proteinExistence type="predicted"/>
<organism evidence="2 3">
    <name type="scientific">Nocardia pseudobrasiliensis</name>
    <dbReference type="NCBI Taxonomy" id="45979"/>
    <lineage>
        <taxon>Bacteria</taxon>
        <taxon>Bacillati</taxon>
        <taxon>Actinomycetota</taxon>
        <taxon>Actinomycetes</taxon>
        <taxon>Mycobacteriales</taxon>
        <taxon>Nocardiaceae</taxon>
        <taxon>Nocardia</taxon>
    </lineage>
</organism>
<dbReference type="PROSITE" id="PS51819">
    <property type="entry name" value="VOC"/>
    <property type="match status" value="1"/>
</dbReference>
<keyword evidence="2" id="KW-0456">Lyase</keyword>
<sequence length="147" mass="15897">MILTVSDSFKTPAAPGPSVAAMTARLDVIGVVVADLRIAQDFYRRLGLEFGEPMGGHVEAELPGGFRLTLDTEDNIREFHPAWQGGTGRMGLAFRCDGPAEVDSLYAELTEAGYHGELKPFDAVWGQRYATVHDPDGNSVDLYAPLS</sequence>
<dbReference type="AlphaFoldDB" id="A0A370IE42"/>
<evidence type="ECO:0000313" key="3">
    <source>
        <dbReference type="Proteomes" id="UP000254869"/>
    </source>
</evidence>
<keyword evidence="2" id="KW-0223">Dioxygenase</keyword>
<dbReference type="Pfam" id="PF00903">
    <property type="entry name" value="Glyoxalase"/>
    <property type="match status" value="1"/>
</dbReference>
<dbReference type="InterPro" id="IPR037523">
    <property type="entry name" value="VOC_core"/>
</dbReference>
<evidence type="ECO:0000259" key="1">
    <source>
        <dbReference type="PROSITE" id="PS51819"/>
    </source>
</evidence>
<gene>
    <name evidence="2" type="ORF">DFR76_101529</name>
</gene>
<dbReference type="EMBL" id="QQBC01000001">
    <property type="protein sequence ID" value="RDI68992.1"/>
    <property type="molecule type" value="Genomic_DNA"/>
</dbReference>
<comment type="caution">
    <text evidence="2">The sequence shown here is derived from an EMBL/GenBank/DDBJ whole genome shotgun (WGS) entry which is preliminary data.</text>
</comment>
<dbReference type="PANTHER" id="PTHR36503">
    <property type="entry name" value="BLR2520 PROTEIN"/>
    <property type="match status" value="1"/>
</dbReference>
<keyword evidence="2" id="KW-0560">Oxidoreductase</keyword>
<dbReference type="GO" id="GO:0051213">
    <property type="term" value="F:dioxygenase activity"/>
    <property type="evidence" value="ECO:0007669"/>
    <property type="project" value="UniProtKB-KW"/>
</dbReference>
<keyword evidence="3" id="KW-1185">Reference proteome</keyword>
<dbReference type="STRING" id="1210086.GCA_001613105_00383"/>
<dbReference type="Proteomes" id="UP000254869">
    <property type="component" value="Unassembled WGS sequence"/>
</dbReference>